<keyword evidence="3" id="KW-1185">Reference proteome</keyword>
<dbReference type="EMBL" id="CP002547">
    <property type="protein sequence ID" value="ADY57196.1"/>
    <property type="molecule type" value="Genomic_DNA"/>
</dbReference>
<reference evidence="2 3" key="1">
    <citation type="journal article" date="2011" name="Stand. Genomic Sci.">
        <title>Complete genome sequence of Syntrophobotulus glycolicus type strain (FlGlyR).</title>
        <authorList>
            <person name="Han C."/>
            <person name="Mwirichia R."/>
            <person name="Chertkov O."/>
            <person name="Held B."/>
            <person name="Lapidus A."/>
            <person name="Nolan M."/>
            <person name="Lucas S."/>
            <person name="Hammon N."/>
            <person name="Deshpande S."/>
            <person name="Cheng J.F."/>
            <person name="Tapia R."/>
            <person name="Goodwin L."/>
            <person name="Pitluck S."/>
            <person name="Huntemann M."/>
            <person name="Liolios K."/>
            <person name="Ivanova N."/>
            <person name="Pagani I."/>
            <person name="Mavromatis K."/>
            <person name="Ovchinikova G."/>
            <person name="Pati A."/>
            <person name="Chen A."/>
            <person name="Palaniappan K."/>
            <person name="Land M."/>
            <person name="Hauser L."/>
            <person name="Brambilla E.M."/>
            <person name="Rohde M."/>
            <person name="Spring S."/>
            <person name="Sikorski J."/>
            <person name="Goker M."/>
            <person name="Woyke T."/>
            <person name="Bristow J."/>
            <person name="Eisen J.A."/>
            <person name="Markowitz V."/>
            <person name="Hugenholtz P."/>
            <person name="Kyrpides N.C."/>
            <person name="Klenk H.P."/>
            <person name="Detter J.C."/>
        </authorList>
    </citation>
    <scope>NUCLEOTIDE SEQUENCE [LARGE SCALE GENOMIC DNA]</scope>
    <source>
        <strain evidence="3">DSM 8271 / FlGlyR</strain>
    </source>
</reference>
<accession>F0SZ78</accession>
<protein>
    <submittedName>
        <fullName evidence="2">Uncharacterized protein</fullName>
    </submittedName>
</protein>
<feature type="chain" id="PRO_5003261069" evidence="1">
    <location>
        <begin position="27"/>
        <end position="413"/>
    </location>
</feature>
<name>F0SZ78_SYNGF</name>
<dbReference type="KEGG" id="sgy:Sgly_2927"/>
<dbReference type="eggNOG" id="ENOG502Z9Q9">
    <property type="taxonomic scope" value="Bacteria"/>
</dbReference>
<proteinExistence type="predicted"/>
<dbReference type="HOGENOM" id="CLU_655109_0_0_9"/>
<feature type="signal peptide" evidence="1">
    <location>
        <begin position="1"/>
        <end position="26"/>
    </location>
</feature>
<dbReference type="Proteomes" id="UP000007488">
    <property type="component" value="Chromosome"/>
</dbReference>
<evidence type="ECO:0000313" key="2">
    <source>
        <dbReference type="EMBL" id="ADY57196.1"/>
    </source>
</evidence>
<dbReference type="OrthoDB" id="2518519at2"/>
<dbReference type="STRING" id="645991.Sgly_2927"/>
<gene>
    <name evidence="2" type="ordered locus">Sgly_2927</name>
</gene>
<dbReference type="AlphaFoldDB" id="F0SZ78"/>
<dbReference type="RefSeq" id="WP_013626016.1">
    <property type="nucleotide sequence ID" value="NC_015172.1"/>
</dbReference>
<evidence type="ECO:0000256" key="1">
    <source>
        <dbReference type="SAM" id="SignalP"/>
    </source>
</evidence>
<organism evidence="2 3">
    <name type="scientific">Syntrophobotulus glycolicus (strain DSM 8271 / FlGlyR)</name>
    <dbReference type="NCBI Taxonomy" id="645991"/>
    <lineage>
        <taxon>Bacteria</taxon>
        <taxon>Bacillati</taxon>
        <taxon>Bacillota</taxon>
        <taxon>Clostridia</taxon>
        <taxon>Eubacteriales</taxon>
        <taxon>Desulfitobacteriaceae</taxon>
        <taxon>Syntrophobotulus</taxon>
    </lineage>
</organism>
<keyword evidence="1" id="KW-0732">Signal</keyword>
<reference evidence="3" key="2">
    <citation type="submission" date="2011-02" db="EMBL/GenBank/DDBJ databases">
        <title>The complete genome of Syntrophobotulus glycolicus DSM 8271.</title>
        <authorList>
            <person name="Lucas S."/>
            <person name="Copeland A."/>
            <person name="Lapidus A."/>
            <person name="Bruce D."/>
            <person name="Goodwin L."/>
            <person name="Pitluck S."/>
            <person name="Kyrpides N."/>
            <person name="Mavromatis K."/>
            <person name="Pagani I."/>
            <person name="Ivanova N."/>
            <person name="Mikhailova N."/>
            <person name="Chertkov O."/>
            <person name="Held B."/>
            <person name="Detter J.C."/>
            <person name="Tapia R."/>
            <person name="Han C."/>
            <person name="Land M."/>
            <person name="Hauser L."/>
            <person name="Markowitz V."/>
            <person name="Cheng J.-F."/>
            <person name="Hugenholtz P."/>
            <person name="Woyke T."/>
            <person name="Wu D."/>
            <person name="Spring S."/>
            <person name="Schroeder M."/>
            <person name="Brambilla E."/>
            <person name="Klenk H.-P."/>
            <person name="Eisen J.A."/>
        </authorList>
    </citation>
    <scope>NUCLEOTIDE SEQUENCE [LARGE SCALE GENOMIC DNA]</scope>
    <source>
        <strain evidence="3">DSM 8271 / FlGlyR</strain>
    </source>
</reference>
<sequence>MKIKKKTAVIAGFLAGAMLFTTTALADIANKSGYEQFKAAVKKTTADCSEVFNNYQVDFSYSLKDNGTELSYENSSQKYDRINNISENTGSSKDSKGQSHTSYYYREKNKMIGKGSDSETYYVTEFTEGNGTIMEDPFKQEEAEDIEKIADAVIGNLKDYVVVEEKADGSKEFSGSLQETQIPALVNAVASLQVKQMGQSRAEMLMPRLTKDIYVKEVTGNAAVNQDGTIEKVTATGKLCGTEEDGKVHELTLEVLVKISGINTTTVQAPDLTGKKVEKTSANSTESVKTAPQKYLGQYTNDIVIEKDQKFVKIGQRILEITDINQQSVSGKYREEYRQGYEEYASQTISEFSFVANYGEDKNDSTARFEAVQKDGSKLEGDLFFNSGSSQCYFNLHNRMGRNYDSQYRMVLE</sequence>
<evidence type="ECO:0000313" key="3">
    <source>
        <dbReference type="Proteomes" id="UP000007488"/>
    </source>
</evidence>